<reference evidence="1" key="1">
    <citation type="journal article" date="2014" name="Front. Microbiol.">
        <title>High frequency of phylogenetically diverse reductive dehalogenase-homologous genes in deep subseafloor sedimentary metagenomes.</title>
        <authorList>
            <person name="Kawai M."/>
            <person name="Futagami T."/>
            <person name="Toyoda A."/>
            <person name="Takaki Y."/>
            <person name="Nishi S."/>
            <person name="Hori S."/>
            <person name="Arai W."/>
            <person name="Tsubouchi T."/>
            <person name="Morono Y."/>
            <person name="Uchiyama I."/>
            <person name="Ito T."/>
            <person name="Fujiyama A."/>
            <person name="Inagaki F."/>
            <person name="Takami H."/>
        </authorList>
    </citation>
    <scope>NUCLEOTIDE SEQUENCE</scope>
    <source>
        <strain evidence="1">Expedition CK06-06</strain>
    </source>
</reference>
<protein>
    <submittedName>
        <fullName evidence="1">Uncharacterized protein</fullName>
    </submittedName>
</protein>
<name>X1JWB3_9ZZZZ</name>
<sequence length="95" mass="11863">LWKKLKPYFEVYLKISRGFSQDKLPKLELGKPQWLGVDMWFPARRVFSEEERKEIDDIVQKLWHRYKIGWKDTYGKVHWKTVHQLREMRRWPTMD</sequence>
<dbReference type="EMBL" id="BARU01038247">
    <property type="protein sequence ID" value="GAH82544.1"/>
    <property type="molecule type" value="Genomic_DNA"/>
</dbReference>
<dbReference type="AlphaFoldDB" id="X1JWB3"/>
<organism evidence="1">
    <name type="scientific">marine sediment metagenome</name>
    <dbReference type="NCBI Taxonomy" id="412755"/>
    <lineage>
        <taxon>unclassified sequences</taxon>
        <taxon>metagenomes</taxon>
        <taxon>ecological metagenomes</taxon>
    </lineage>
</organism>
<comment type="caution">
    <text evidence="1">The sequence shown here is derived from an EMBL/GenBank/DDBJ whole genome shotgun (WGS) entry which is preliminary data.</text>
</comment>
<proteinExistence type="predicted"/>
<accession>X1JWB3</accession>
<evidence type="ECO:0000313" key="1">
    <source>
        <dbReference type="EMBL" id="GAH82544.1"/>
    </source>
</evidence>
<gene>
    <name evidence="1" type="ORF">S03H2_59476</name>
</gene>
<feature type="non-terminal residue" evidence="1">
    <location>
        <position position="1"/>
    </location>
</feature>